<evidence type="ECO:0000313" key="2">
    <source>
        <dbReference type="EMBL" id="QDV52351.1"/>
    </source>
</evidence>
<dbReference type="EMBL" id="CP037452">
    <property type="protein sequence ID" value="QDV52351.1"/>
    <property type="molecule type" value="Genomic_DNA"/>
</dbReference>
<evidence type="ECO:0000256" key="1">
    <source>
        <dbReference type="SAM" id="MobiDB-lite"/>
    </source>
</evidence>
<organism evidence="2 3">
    <name type="scientific">Gimesia fumaroli</name>
    <dbReference type="NCBI Taxonomy" id="2527976"/>
    <lineage>
        <taxon>Bacteria</taxon>
        <taxon>Pseudomonadati</taxon>
        <taxon>Planctomycetota</taxon>
        <taxon>Planctomycetia</taxon>
        <taxon>Planctomycetales</taxon>
        <taxon>Planctomycetaceae</taxon>
        <taxon>Gimesia</taxon>
    </lineage>
</organism>
<accession>A0A518IGY2</accession>
<protein>
    <submittedName>
        <fullName evidence="2">Uncharacterized protein</fullName>
    </submittedName>
</protein>
<evidence type="ECO:0000313" key="3">
    <source>
        <dbReference type="Proteomes" id="UP000318313"/>
    </source>
</evidence>
<sequence length="319" mass="32728">MAALENTDVSNSDDDTLSRRRFIRKVGGATFAITLFDIADFSMNVAAAAGCGSGTSDAACNTGSPATPDSNCGQTASPGFNTSGPNGMDHDEACSATDNDGNCQMSQLPNAGNEVDENCSATSIDADQNCGDCDDHHQTDEHCSKGLATGGTDPDEMCGHQHNIGLAEDQNCSATVTDVGCGVHTTSYGGTDRDTDQHCVGGNADMNCASSAGVDSNCNASTFPSNTSPDERCGTVAGATTDYDAACSHYDADESCSSTSTDESCGTFPGPFNDNTDEHCPSPSQDQSDVPNEGPLNPWCPNTGDADYWDPPPPPPPGG</sequence>
<reference evidence="2 3" key="1">
    <citation type="submission" date="2019-03" db="EMBL/GenBank/DDBJ databases">
        <title>Deep-cultivation of Planctomycetes and their phenomic and genomic characterization uncovers novel biology.</title>
        <authorList>
            <person name="Wiegand S."/>
            <person name="Jogler M."/>
            <person name="Boedeker C."/>
            <person name="Pinto D."/>
            <person name="Vollmers J."/>
            <person name="Rivas-Marin E."/>
            <person name="Kohn T."/>
            <person name="Peeters S.H."/>
            <person name="Heuer A."/>
            <person name="Rast P."/>
            <person name="Oberbeckmann S."/>
            <person name="Bunk B."/>
            <person name="Jeske O."/>
            <person name="Meyerdierks A."/>
            <person name="Storesund J.E."/>
            <person name="Kallscheuer N."/>
            <person name="Luecker S."/>
            <person name="Lage O.M."/>
            <person name="Pohl T."/>
            <person name="Merkel B.J."/>
            <person name="Hornburger P."/>
            <person name="Mueller R.-W."/>
            <person name="Bruemmer F."/>
            <person name="Labrenz M."/>
            <person name="Spormann A.M."/>
            <person name="Op den Camp H."/>
            <person name="Overmann J."/>
            <person name="Amann R."/>
            <person name="Jetten M.S.M."/>
            <person name="Mascher T."/>
            <person name="Medema M.H."/>
            <person name="Devos D.P."/>
            <person name="Kaster A.-K."/>
            <person name="Ovreas L."/>
            <person name="Rohde M."/>
            <person name="Galperin M.Y."/>
            <person name="Jogler C."/>
        </authorList>
    </citation>
    <scope>NUCLEOTIDE SEQUENCE [LARGE SCALE GENOMIC DNA]</scope>
    <source>
        <strain evidence="2 3">Enr17</strain>
    </source>
</reference>
<dbReference type="AlphaFoldDB" id="A0A518IGY2"/>
<dbReference type="RefSeq" id="WP_145311685.1">
    <property type="nucleotide sequence ID" value="NZ_CP037452.1"/>
</dbReference>
<keyword evidence="3" id="KW-1185">Reference proteome</keyword>
<gene>
    <name evidence="2" type="ORF">Enr17x_44130</name>
</gene>
<feature type="region of interest" description="Disordered" evidence="1">
    <location>
        <begin position="267"/>
        <end position="319"/>
    </location>
</feature>
<feature type="compositionally biased region" description="Pro residues" evidence="1">
    <location>
        <begin position="310"/>
        <end position="319"/>
    </location>
</feature>
<dbReference type="Proteomes" id="UP000318313">
    <property type="component" value="Chromosome"/>
</dbReference>
<name>A0A518IGY2_9PLAN</name>
<dbReference type="KEGG" id="gfm:Enr17x_44130"/>
<proteinExistence type="predicted"/>